<dbReference type="PIRSF" id="PIRSF029285">
    <property type="entry name" value="Aminopept"/>
    <property type="match status" value="1"/>
</dbReference>
<keyword evidence="1" id="KW-0645">Protease</keyword>
<dbReference type="AlphaFoldDB" id="A0A514BWT7"/>
<keyword evidence="1" id="KW-0378">Hydrolase</keyword>
<dbReference type="EMBL" id="CP041242">
    <property type="protein sequence ID" value="QDH71765.1"/>
    <property type="molecule type" value="Genomic_DNA"/>
</dbReference>
<organism evidence="1 2">
    <name type="scientific">Marilutibacter alkalisoli</name>
    <dbReference type="NCBI Taxonomy" id="2591633"/>
    <lineage>
        <taxon>Bacteria</taxon>
        <taxon>Pseudomonadati</taxon>
        <taxon>Pseudomonadota</taxon>
        <taxon>Gammaproteobacteria</taxon>
        <taxon>Lysobacterales</taxon>
        <taxon>Lysobacteraceae</taxon>
        <taxon>Marilutibacter</taxon>
    </lineage>
</organism>
<dbReference type="Proteomes" id="UP000317199">
    <property type="component" value="Chromosome"/>
</dbReference>
<accession>A0A514BWT7</accession>
<sequence length="345" mass="39350">MVLLLAGCRTLGYYAHVSHGQLALMARREPIELLIADPVTEPALRAQLAELREARVFASERLGLPRNRSYTRYVALDAPYVTWNVFAAPEFSVEALTHCFPVAGCVAYRGYFDPDKAKREAERLRARGYQTWIGGAEAYSTLGWFADPVLSTMIGTNSDDTIGLLFHELAHQWLYVRDDTAFNESLATFVARKGLAEWRQTRAEPPPDRERDAHERAFTERALELRETLASIYRRPITHEAMRTEREAAIATFRAWHAEARRTRWPDDPRFDRWVSEPINNAKLVPLGLYDGWVPAFEALFRQVDGDWEAFRAGVEALARRPKAERDKVLEEVTEENSLTIPACA</sequence>
<dbReference type="GO" id="GO:0004177">
    <property type="term" value="F:aminopeptidase activity"/>
    <property type="evidence" value="ECO:0007669"/>
    <property type="project" value="UniProtKB-KW"/>
</dbReference>
<dbReference type="KEGG" id="lyj:FKV23_07020"/>
<evidence type="ECO:0000313" key="2">
    <source>
        <dbReference type="Proteomes" id="UP000317199"/>
    </source>
</evidence>
<name>A0A514BWT7_9GAMM</name>
<dbReference type="InterPro" id="IPR014553">
    <property type="entry name" value="Aminopept"/>
</dbReference>
<reference evidence="1 2" key="1">
    <citation type="submission" date="2019-06" db="EMBL/GenBank/DDBJ databases">
        <title>Lysobacter alkalisoli sp. nov. isolated from saline-alkali soil.</title>
        <authorList>
            <person name="Sun J.-Q."/>
            <person name="Xu L."/>
        </authorList>
    </citation>
    <scope>NUCLEOTIDE SEQUENCE [LARGE SCALE GENOMIC DNA]</scope>
    <source>
        <strain evidence="1 2">SJ-36</strain>
    </source>
</reference>
<protein>
    <submittedName>
        <fullName evidence="1">Aminopeptidase</fullName>
    </submittedName>
</protein>
<keyword evidence="1" id="KW-0031">Aminopeptidase</keyword>
<evidence type="ECO:0000313" key="1">
    <source>
        <dbReference type="EMBL" id="QDH71765.1"/>
    </source>
</evidence>
<keyword evidence="2" id="KW-1185">Reference proteome</keyword>
<gene>
    <name evidence="1" type="ORF">FKV23_07020</name>
</gene>
<dbReference type="OrthoDB" id="357991at2"/>
<dbReference type="Pfam" id="PF10023">
    <property type="entry name" value="Aminopep"/>
    <property type="match status" value="1"/>
</dbReference>
<proteinExistence type="predicted"/>